<evidence type="ECO:0000256" key="3">
    <source>
        <dbReference type="ARBA" id="ARBA00022475"/>
    </source>
</evidence>
<dbReference type="PANTHER" id="PTHR43045">
    <property type="entry name" value="SHIKIMATE TRANSPORTER"/>
    <property type="match status" value="1"/>
</dbReference>
<feature type="transmembrane region" description="Helical" evidence="7">
    <location>
        <begin position="65"/>
        <end position="88"/>
    </location>
</feature>
<feature type="transmembrane region" description="Helical" evidence="7">
    <location>
        <begin position="383"/>
        <end position="404"/>
    </location>
</feature>
<comment type="subcellular location">
    <subcellularLocation>
        <location evidence="1">Cell membrane</location>
        <topology evidence="1">Multi-pass membrane protein</topology>
    </subcellularLocation>
</comment>
<dbReference type="Pfam" id="PF07690">
    <property type="entry name" value="MFS_1"/>
    <property type="match status" value="1"/>
</dbReference>
<dbReference type="SUPFAM" id="SSF103473">
    <property type="entry name" value="MFS general substrate transporter"/>
    <property type="match status" value="1"/>
</dbReference>
<feature type="transmembrane region" description="Helical" evidence="7">
    <location>
        <begin position="345"/>
        <end position="371"/>
    </location>
</feature>
<dbReference type="CDD" id="cd17369">
    <property type="entry name" value="MFS_ShiA_like"/>
    <property type="match status" value="1"/>
</dbReference>
<protein>
    <submittedName>
        <fullName evidence="9">Putative major facilitator superfamily transporter</fullName>
    </submittedName>
</protein>
<evidence type="ECO:0000256" key="4">
    <source>
        <dbReference type="ARBA" id="ARBA00022692"/>
    </source>
</evidence>
<accession>K6WXY5</accession>
<keyword evidence="10" id="KW-1185">Reference proteome</keyword>
<feature type="transmembrane region" description="Helical" evidence="7">
    <location>
        <begin position="100"/>
        <end position="118"/>
    </location>
</feature>
<dbReference type="Proteomes" id="UP000008363">
    <property type="component" value="Unassembled WGS sequence"/>
</dbReference>
<feature type="transmembrane region" description="Helical" evidence="7">
    <location>
        <begin position="252"/>
        <end position="276"/>
    </location>
</feature>
<evidence type="ECO:0000256" key="1">
    <source>
        <dbReference type="ARBA" id="ARBA00004651"/>
    </source>
</evidence>
<comment type="caution">
    <text evidence="9">The sequence shown here is derived from an EMBL/GenBank/DDBJ whole genome shotgun (WGS) entry which is preliminary data.</text>
</comment>
<feature type="transmembrane region" description="Helical" evidence="7">
    <location>
        <begin position="288"/>
        <end position="307"/>
    </location>
</feature>
<evidence type="ECO:0000256" key="7">
    <source>
        <dbReference type="SAM" id="Phobius"/>
    </source>
</evidence>
<feature type="transmembrane region" description="Helical" evidence="7">
    <location>
        <begin position="165"/>
        <end position="187"/>
    </location>
</feature>
<dbReference type="RefSeq" id="WP_006334866.1">
    <property type="nucleotide sequence ID" value="NZ_BAHC01000130.1"/>
</dbReference>
<dbReference type="InterPro" id="IPR011701">
    <property type="entry name" value="MFS"/>
</dbReference>
<dbReference type="eggNOG" id="COG0477">
    <property type="taxonomic scope" value="Bacteria"/>
</dbReference>
<sequence>MTKTHHDNPASGSGRQVSLNTAEMRRILGSSFIGSAIEFYDFILYATASSIVFPKLFFTDLGPGLGLVAAFATLAAGYFARPLGGVIFGHFGDRYGRKKALVVSMLVMGGVTVAIGLMPATAKIGIIAPVALLILRILQGIAVGGEWGGAALMAVEHAPKNRRGFAAAFANAGGPAGAVLATLVLSLMTVLTGSQFAVWGWRIPFVLSALLIVVGLVVRLKVSETPAFQALQKASDERRMPIVDVLRNHRGAVMAALLVTISVYTTQAIVTVWGVAMAVEAGEDKTAILNWKATAAVVTVIVTFASARVSDRVGQRRALVFGCSVAAVSAIPLTFMIGSGSLGHYAVAIMLGNGVVQGLIYGPIAAYVTSLFPADVRYTGASIGYQGAAALGAGVTPVVASALVLLPGGLLWVGTAWAAMAVVSATVAARYRRHTVEEAAPVTELSAASTAIAATR</sequence>
<feature type="transmembrane region" description="Helical" evidence="7">
    <location>
        <begin position="319"/>
        <end position="339"/>
    </location>
</feature>
<dbReference type="PROSITE" id="PS50850">
    <property type="entry name" value="MFS"/>
    <property type="match status" value="1"/>
</dbReference>
<evidence type="ECO:0000259" key="8">
    <source>
        <dbReference type="PROSITE" id="PS50850"/>
    </source>
</evidence>
<dbReference type="Gene3D" id="1.20.1250.20">
    <property type="entry name" value="MFS general substrate transporter like domains"/>
    <property type="match status" value="2"/>
</dbReference>
<feature type="transmembrane region" description="Helical" evidence="7">
    <location>
        <begin position="199"/>
        <end position="218"/>
    </location>
</feature>
<organism evidence="9 10">
    <name type="scientific">Gordonia rhizosphera NBRC 16068</name>
    <dbReference type="NCBI Taxonomy" id="1108045"/>
    <lineage>
        <taxon>Bacteria</taxon>
        <taxon>Bacillati</taxon>
        <taxon>Actinomycetota</taxon>
        <taxon>Actinomycetes</taxon>
        <taxon>Mycobacteriales</taxon>
        <taxon>Gordoniaceae</taxon>
        <taxon>Gordonia</taxon>
    </lineage>
</organism>
<dbReference type="GO" id="GO:0022857">
    <property type="term" value="F:transmembrane transporter activity"/>
    <property type="evidence" value="ECO:0007669"/>
    <property type="project" value="InterPro"/>
</dbReference>
<dbReference type="AlphaFoldDB" id="K6WXY5"/>
<name>K6WXY5_9ACTN</name>
<proteinExistence type="predicted"/>
<evidence type="ECO:0000256" key="6">
    <source>
        <dbReference type="ARBA" id="ARBA00023136"/>
    </source>
</evidence>
<evidence type="ECO:0000313" key="9">
    <source>
        <dbReference type="EMBL" id="GAB91409.1"/>
    </source>
</evidence>
<dbReference type="GO" id="GO:0005886">
    <property type="term" value="C:plasma membrane"/>
    <property type="evidence" value="ECO:0007669"/>
    <property type="project" value="UniProtKB-SubCell"/>
</dbReference>
<dbReference type="InterPro" id="IPR036259">
    <property type="entry name" value="MFS_trans_sf"/>
</dbReference>
<dbReference type="EMBL" id="BAHC01000130">
    <property type="protein sequence ID" value="GAB91409.1"/>
    <property type="molecule type" value="Genomic_DNA"/>
</dbReference>
<gene>
    <name evidence="9" type="ORF">GORHZ_130_00330</name>
</gene>
<keyword evidence="6 7" id="KW-0472">Membrane</keyword>
<keyword evidence="5 7" id="KW-1133">Transmembrane helix</keyword>
<reference evidence="9 10" key="1">
    <citation type="submission" date="2012-08" db="EMBL/GenBank/DDBJ databases">
        <title>Whole genome shotgun sequence of Gordonia rhizosphera NBRC 16068.</title>
        <authorList>
            <person name="Takarada H."/>
            <person name="Isaki S."/>
            <person name="Hosoyama A."/>
            <person name="Tsuchikane K."/>
            <person name="Katsumata H."/>
            <person name="Baba S."/>
            <person name="Ohji S."/>
            <person name="Yamazaki S."/>
            <person name="Fujita N."/>
        </authorList>
    </citation>
    <scope>NUCLEOTIDE SEQUENCE [LARGE SCALE GENOMIC DNA]</scope>
    <source>
        <strain evidence="9 10">NBRC 16068</strain>
    </source>
</reference>
<dbReference type="STRING" id="1108045.GORHZ_130_00330"/>
<evidence type="ECO:0000256" key="5">
    <source>
        <dbReference type="ARBA" id="ARBA00022989"/>
    </source>
</evidence>
<feature type="transmembrane region" description="Helical" evidence="7">
    <location>
        <begin position="124"/>
        <end position="144"/>
    </location>
</feature>
<evidence type="ECO:0000256" key="2">
    <source>
        <dbReference type="ARBA" id="ARBA00022448"/>
    </source>
</evidence>
<evidence type="ECO:0000313" key="10">
    <source>
        <dbReference type="Proteomes" id="UP000008363"/>
    </source>
</evidence>
<keyword evidence="3" id="KW-1003">Cell membrane</keyword>
<feature type="domain" description="Major facilitator superfamily (MFS) profile" evidence="8">
    <location>
        <begin position="27"/>
        <end position="433"/>
    </location>
</feature>
<keyword evidence="2" id="KW-0813">Transport</keyword>
<feature type="transmembrane region" description="Helical" evidence="7">
    <location>
        <begin position="32"/>
        <end position="53"/>
    </location>
</feature>
<dbReference type="InterPro" id="IPR020846">
    <property type="entry name" value="MFS_dom"/>
</dbReference>
<feature type="transmembrane region" description="Helical" evidence="7">
    <location>
        <begin position="410"/>
        <end position="429"/>
    </location>
</feature>
<dbReference type="PANTHER" id="PTHR43045:SF1">
    <property type="entry name" value="SHIKIMATE TRANSPORTER"/>
    <property type="match status" value="1"/>
</dbReference>
<keyword evidence="4 7" id="KW-0812">Transmembrane</keyword>